<dbReference type="SUPFAM" id="SSF50784">
    <property type="entry name" value="Transcription factor IIA (TFIIA), beta-barrel domain"/>
    <property type="match status" value="1"/>
</dbReference>
<keyword evidence="5 6" id="KW-0539">Nucleus</keyword>
<reference evidence="10" key="2">
    <citation type="journal article" date="2016" name="Sci. Rep.">
        <title>Dictyocaulus viviparus genome, variome and transcriptome elucidate lungworm biology and support future intervention.</title>
        <authorList>
            <person name="McNulty S.N."/>
            <person name="Strube C."/>
            <person name="Rosa B.A."/>
            <person name="Martin J.C."/>
            <person name="Tyagi R."/>
            <person name="Choi Y.J."/>
            <person name="Wang Q."/>
            <person name="Hallsworth Pepin K."/>
            <person name="Zhang X."/>
            <person name="Ozersky P."/>
            <person name="Wilson R.K."/>
            <person name="Sternberg P.W."/>
            <person name="Gasser R.B."/>
            <person name="Mitreva M."/>
        </authorList>
    </citation>
    <scope>NUCLEOTIDE SEQUENCE [LARGE SCALE GENOMIC DNA]</scope>
    <source>
        <strain evidence="10">HannoverDv2000</strain>
    </source>
</reference>
<dbReference type="FunFam" id="1.10.287.190:FF:000001">
    <property type="entry name" value="Transcription initiation factor IIA subunit 2"/>
    <property type="match status" value="1"/>
</dbReference>
<keyword evidence="9" id="KW-0648">Protein biosynthesis</keyword>
<keyword evidence="9" id="KW-0396">Initiation factor</keyword>
<evidence type="ECO:0000259" key="8">
    <source>
        <dbReference type="Pfam" id="PF02751"/>
    </source>
</evidence>
<organism evidence="9 10">
    <name type="scientific">Dictyocaulus viviparus</name>
    <name type="common">Bovine lungworm</name>
    <dbReference type="NCBI Taxonomy" id="29172"/>
    <lineage>
        <taxon>Eukaryota</taxon>
        <taxon>Metazoa</taxon>
        <taxon>Ecdysozoa</taxon>
        <taxon>Nematoda</taxon>
        <taxon>Chromadorea</taxon>
        <taxon>Rhabditida</taxon>
        <taxon>Rhabditina</taxon>
        <taxon>Rhabditomorpha</taxon>
        <taxon>Strongyloidea</taxon>
        <taxon>Metastrongylidae</taxon>
        <taxon>Dictyocaulus</taxon>
    </lineage>
</organism>
<reference evidence="9 10" key="1">
    <citation type="submission" date="2013-11" db="EMBL/GenBank/DDBJ databases">
        <title>Draft genome of the bovine lungworm Dictyocaulus viviparus.</title>
        <authorList>
            <person name="Mitreva M."/>
        </authorList>
    </citation>
    <scope>NUCLEOTIDE SEQUENCE [LARGE SCALE GENOMIC DNA]</scope>
    <source>
        <strain evidence="9 10">HannoverDv2000</strain>
    </source>
</reference>
<dbReference type="OrthoDB" id="586585at2759"/>
<evidence type="ECO:0000313" key="10">
    <source>
        <dbReference type="Proteomes" id="UP000053766"/>
    </source>
</evidence>
<dbReference type="Pfam" id="PF02751">
    <property type="entry name" value="TFIIA_gamma_C"/>
    <property type="match status" value="1"/>
</dbReference>
<comment type="similarity">
    <text evidence="2 6">Belongs to the TFIIA subunit 2 family.</text>
</comment>
<dbReference type="AlphaFoldDB" id="A0A0D8Y291"/>
<dbReference type="SUPFAM" id="SSF47396">
    <property type="entry name" value="Transcription factor IIA (TFIIA), alpha-helical domain"/>
    <property type="match status" value="1"/>
</dbReference>
<keyword evidence="4 6" id="KW-0804">Transcription</keyword>
<protein>
    <recommendedName>
        <fullName evidence="6">Transcription initiation factor IIA subunit 2</fullName>
    </recommendedName>
</protein>
<accession>A0A0D8Y291</accession>
<name>A0A0D8Y291_DICVI</name>
<dbReference type="InterPro" id="IPR009083">
    <property type="entry name" value="TFIIA_a-hlx"/>
</dbReference>
<dbReference type="InterPro" id="IPR003194">
    <property type="entry name" value="TFIIA_gsu"/>
</dbReference>
<feature type="domain" description="Transcription initiation factor IIA gamma subunit N-terminal" evidence="7">
    <location>
        <begin position="2"/>
        <end position="48"/>
    </location>
</feature>
<evidence type="ECO:0000313" key="9">
    <source>
        <dbReference type="EMBL" id="KJH50988.1"/>
    </source>
</evidence>
<dbReference type="EMBL" id="KN716193">
    <property type="protein sequence ID" value="KJH50988.1"/>
    <property type="molecule type" value="Genomic_DNA"/>
</dbReference>
<dbReference type="InterPro" id="IPR009088">
    <property type="entry name" value="TFIIA_b-brl"/>
</dbReference>
<evidence type="ECO:0000256" key="3">
    <source>
        <dbReference type="ARBA" id="ARBA00023015"/>
    </source>
</evidence>
<comment type="subcellular location">
    <subcellularLocation>
        <location evidence="1 6">Nucleus</location>
    </subcellularLocation>
</comment>
<dbReference type="PANTHER" id="PTHR10966">
    <property type="entry name" value="TRANSCRIPTION INITIATION FACTOR IIA SUBUNIT 2"/>
    <property type="match status" value="1"/>
</dbReference>
<proteinExistence type="inferred from homology"/>
<dbReference type="Proteomes" id="UP000053766">
    <property type="component" value="Unassembled WGS sequence"/>
</dbReference>
<dbReference type="InterPro" id="IPR015871">
    <property type="entry name" value="TFIIA_gsu_C"/>
</dbReference>
<evidence type="ECO:0000256" key="4">
    <source>
        <dbReference type="ARBA" id="ARBA00023163"/>
    </source>
</evidence>
<dbReference type="Gene3D" id="2.30.18.10">
    <property type="entry name" value="Transcription factor IIA (TFIIA), beta-barrel domain"/>
    <property type="match status" value="1"/>
</dbReference>
<dbReference type="STRING" id="29172.A0A0D8Y291"/>
<sequence length="95" mass="11104">MSYMMYRETTLGVALSDTLNELVEESLISQALAAKVLSIFDKNINRALAHKVKNKMQFKSDRLVAYRYCDNVWTFIMKDIELRDVLWPVEQKVSK</sequence>
<dbReference type="GO" id="GO:0006367">
    <property type="term" value="P:transcription initiation at RNA polymerase II promoter"/>
    <property type="evidence" value="ECO:0007669"/>
    <property type="project" value="InterPro"/>
</dbReference>
<keyword evidence="3 6" id="KW-0805">Transcription regulation</keyword>
<dbReference type="GO" id="GO:0003743">
    <property type="term" value="F:translation initiation factor activity"/>
    <property type="evidence" value="ECO:0007669"/>
    <property type="project" value="UniProtKB-KW"/>
</dbReference>
<dbReference type="PIRSF" id="PIRSF009415">
    <property type="entry name" value="Hum_TFIIA_gamma"/>
    <property type="match status" value="1"/>
</dbReference>
<dbReference type="GO" id="GO:0005672">
    <property type="term" value="C:transcription factor TFIIA complex"/>
    <property type="evidence" value="ECO:0007669"/>
    <property type="project" value="InterPro"/>
</dbReference>
<dbReference type="CDD" id="cd10014">
    <property type="entry name" value="TFIIA_gamma_C"/>
    <property type="match status" value="1"/>
</dbReference>
<dbReference type="InterPro" id="IPR015872">
    <property type="entry name" value="TFIIA_gsu_N"/>
</dbReference>
<evidence type="ECO:0000256" key="2">
    <source>
        <dbReference type="ARBA" id="ARBA00007675"/>
    </source>
</evidence>
<keyword evidence="10" id="KW-1185">Reference proteome</keyword>
<feature type="domain" description="Transcription initiation factor IIA gamma subunit C-terminal" evidence="8">
    <location>
        <begin position="61"/>
        <end position="84"/>
    </location>
</feature>
<gene>
    <name evidence="9" type="ORF">DICVIV_02846</name>
</gene>
<dbReference type="Gene3D" id="1.10.287.190">
    <property type="entry name" value="Transcription factor IIA gamma subunit, alpha-helical domain"/>
    <property type="match status" value="1"/>
</dbReference>
<evidence type="ECO:0000256" key="1">
    <source>
        <dbReference type="ARBA" id="ARBA00004123"/>
    </source>
</evidence>
<comment type="function">
    <text evidence="6">TFIIA is a component of the transcription machinery of RNA polymerase II and plays an important role in transcriptional activation.</text>
</comment>
<evidence type="ECO:0000259" key="7">
    <source>
        <dbReference type="Pfam" id="PF02268"/>
    </source>
</evidence>
<evidence type="ECO:0000256" key="5">
    <source>
        <dbReference type="ARBA" id="ARBA00023242"/>
    </source>
</evidence>
<dbReference type="Pfam" id="PF02268">
    <property type="entry name" value="TFIIA_gamma_N"/>
    <property type="match status" value="1"/>
</dbReference>
<evidence type="ECO:0000256" key="6">
    <source>
        <dbReference type="PIRNR" id="PIRNR009415"/>
    </source>
</evidence>